<keyword evidence="2" id="KW-0732">Signal</keyword>
<gene>
    <name evidence="3" type="ORF">HRH59_06460</name>
</gene>
<feature type="chain" id="PRO_5030805792" evidence="2">
    <location>
        <begin position="20"/>
        <end position="106"/>
    </location>
</feature>
<dbReference type="AlphaFoldDB" id="A0A7Y5EHA2"/>
<evidence type="ECO:0000313" key="4">
    <source>
        <dbReference type="Proteomes" id="UP000523161"/>
    </source>
</evidence>
<keyword evidence="1" id="KW-0472">Membrane</keyword>
<evidence type="ECO:0000256" key="2">
    <source>
        <dbReference type="SAM" id="SignalP"/>
    </source>
</evidence>
<evidence type="ECO:0000313" key="3">
    <source>
        <dbReference type="EMBL" id="NRQ42209.1"/>
    </source>
</evidence>
<feature type="transmembrane region" description="Helical" evidence="1">
    <location>
        <begin position="35"/>
        <end position="55"/>
    </location>
</feature>
<keyword evidence="4" id="KW-1185">Reference proteome</keyword>
<dbReference type="RefSeq" id="WP_173500453.1">
    <property type="nucleotide sequence ID" value="NZ_JABSOD010000005.1"/>
</dbReference>
<keyword evidence="1" id="KW-1133">Transmembrane helix</keyword>
<proteinExistence type="predicted"/>
<comment type="caution">
    <text evidence="3">The sequence shown here is derived from an EMBL/GenBank/DDBJ whole genome shotgun (WGS) entry which is preliminary data.</text>
</comment>
<sequence>MKKLIIAAAVLAFATGVNAQDVAGGANAKEGTIGGVATTTVAAGVVGVAVAAAVISNNRGSSTSNPAATCDTPAEDVGGGQCVRVIVTGTGTNTFTATQAYAPSVK</sequence>
<reference evidence="3 4" key="1">
    <citation type="submission" date="2020-06" db="EMBL/GenBank/DDBJ databases">
        <title>Rheinheimera sp. nov., a marine bacterium isolated from coastal.</title>
        <authorList>
            <person name="Yu Q."/>
            <person name="Qi Y."/>
            <person name="Pu J."/>
        </authorList>
    </citation>
    <scope>NUCLEOTIDE SEQUENCE [LARGE SCALE GENOMIC DNA]</scope>
    <source>
        <strain evidence="3 4">YQF-2</strain>
    </source>
</reference>
<keyword evidence="1" id="KW-0812">Transmembrane</keyword>
<dbReference type="Proteomes" id="UP000523161">
    <property type="component" value="Unassembled WGS sequence"/>
</dbReference>
<accession>A0A7Y5EHA2</accession>
<name>A0A7Y5EHA2_9GAMM</name>
<dbReference type="EMBL" id="JABSOD010000005">
    <property type="protein sequence ID" value="NRQ42209.1"/>
    <property type="molecule type" value="Genomic_DNA"/>
</dbReference>
<evidence type="ECO:0000256" key="1">
    <source>
        <dbReference type="SAM" id="Phobius"/>
    </source>
</evidence>
<protein>
    <submittedName>
        <fullName evidence="3">Uncharacterized protein</fullName>
    </submittedName>
</protein>
<organism evidence="3 4">
    <name type="scientific">Rheinheimera lutimaris</name>
    <dbReference type="NCBI Taxonomy" id="2740584"/>
    <lineage>
        <taxon>Bacteria</taxon>
        <taxon>Pseudomonadati</taxon>
        <taxon>Pseudomonadota</taxon>
        <taxon>Gammaproteobacteria</taxon>
        <taxon>Chromatiales</taxon>
        <taxon>Chromatiaceae</taxon>
        <taxon>Rheinheimera</taxon>
    </lineage>
</organism>
<feature type="signal peptide" evidence="2">
    <location>
        <begin position="1"/>
        <end position="19"/>
    </location>
</feature>